<reference evidence="1" key="1">
    <citation type="journal article" date="2015" name="Nature">
        <title>Complex archaea that bridge the gap between prokaryotes and eukaryotes.</title>
        <authorList>
            <person name="Spang A."/>
            <person name="Saw J.H."/>
            <person name="Jorgensen S.L."/>
            <person name="Zaremba-Niedzwiedzka K."/>
            <person name="Martijn J."/>
            <person name="Lind A.E."/>
            <person name="van Eijk R."/>
            <person name="Schleper C."/>
            <person name="Guy L."/>
            <person name="Ettema T.J."/>
        </authorList>
    </citation>
    <scope>NUCLEOTIDE SEQUENCE</scope>
</reference>
<name>A0A0F8XMU7_9ZZZZ</name>
<gene>
    <name evidence="1" type="ORF">LCGC14_3003900</name>
</gene>
<proteinExistence type="predicted"/>
<sequence>IITEGAKKAAVTRIYGGDKGVTVLGVPSKSDFGGVTDCVKGCARVWVVLDPDGWDRARLLARQIGSNARVVDLPMKVDDAFLHGGLTRDGWIDYLQQGVKI</sequence>
<comment type="caution">
    <text evidence="1">The sequence shown here is derived from an EMBL/GenBank/DDBJ whole genome shotgun (WGS) entry which is preliminary data.</text>
</comment>
<evidence type="ECO:0000313" key="1">
    <source>
        <dbReference type="EMBL" id="KKK62480.1"/>
    </source>
</evidence>
<feature type="non-terminal residue" evidence="1">
    <location>
        <position position="1"/>
    </location>
</feature>
<dbReference type="AlphaFoldDB" id="A0A0F8XMU7"/>
<organism evidence="1">
    <name type="scientific">marine sediment metagenome</name>
    <dbReference type="NCBI Taxonomy" id="412755"/>
    <lineage>
        <taxon>unclassified sequences</taxon>
        <taxon>metagenomes</taxon>
        <taxon>ecological metagenomes</taxon>
    </lineage>
</organism>
<evidence type="ECO:0008006" key="2">
    <source>
        <dbReference type="Google" id="ProtNLM"/>
    </source>
</evidence>
<dbReference type="EMBL" id="LAZR01061971">
    <property type="protein sequence ID" value="KKK62480.1"/>
    <property type="molecule type" value="Genomic_DNA"/>
</dbReference>
<protein>
    <recommendedName>
        <fullName evidence="2">Toprim domain-containing protein</fullName>
    </recommendedName>
</protein>
<accession>A0A0F8XMU7</accession>